<dbReference type="EMBL" id="FLTS01000001">
    <property type="protein sequence ID" value="SBV35876.1"/>
    <property type="molecule type" value="Genomic_DNA"/>
</dbReference>
<accession>A0A1Y5Q4R1</accession>
<proteinExistence type="predicted"/>
<protein>
    <submittedName>
        <fullName evidence="1">Uncharacterized protein</fullName>
    </submittedName>
</protein>
<name>A0A1Y5Q4R1_9GAMM</name>
<dbReference type="AlphaFoldDB" id="A0A1Y5Q4R1"/>
<evidence type="ECO:0000313" key="1">
    <source>
        <dbReference type="EMBL" id="SBV35876.1"/>
    </source>
</evidence>
<gene>
    <name evidence="1" type="ORF">STPYR_10806</name>
</gene>
<organism evidence="1">
    <name type="scientific">uncultured Stenotrophomonas sp</name>
    <dbReference type="NCBI Taxonomy" id="165438"/>
    <lineage>
        <taxon>Bacteria</taxon>
        <taxon>Pseudomonadati</taxon>
        <taxon>Pseudomonadota</taxon>
        <taxon>Gammaproteobacteria</taxon>
        <taxon>Lysobacterales</taxon>
        <taxon>Lysobacteraceae</taxon>
        <taxon>Stenotrophomonas</taxon>
        <taxon>environmental samples</taxon>
    </lineage>
</organism>
<reference evidence="1" key="1">
    <citation type="submission" date="2016-03" db="EMBL/GenBank/DDBJ databases">
        <authorList>
            <person name="Ploux O."/>
        </authorList>
    </citation>
    <scope>NUCLEOTIDE SEQUENCE</scope>
    <source>
        <strain evidence="1">UC10</strain>
    </source>
</reference>
<sequence length="278" mass="31131">MGDPRTSAALTRNDGDGRIGDHLRMKGRRIDHIDVDFQMELLGNEVPKRPAIAVLHPAVRTDKSENAAIRQRSQRPFDKRDVEIGPVVDRCVARAVFCQQDIGNPFLPHIRGVADHDIEGFGKISQQEIVIDQPRISQRDGLRSRKAASGQQVDDLAARLREGLSMKLDRTNSACQSLHRYARIIRGVPRCQKPLDSRQQEVPAAKRRFKELEFVQRTVGLIPAEIEEELDDFAACKYGTARFDACVGCKYFDSLRDRAKSRQGRLPGGKSPGTLLGN</sequence>